<dbReference type="Gene3D" id="2.60.40.10">
    <property type="entry name" value="Immunoglobulins"/>
    <property type="match status" value="2"/>
</dbReference>
<evidence type="ECO:0000256" key="4">
    <source>
        <dbReference type="ARBA" id="ARBA00023319"/>
    </source>
</evidence>
<proteinExistence type="predicted"/>
<keyword evidence="4" id="KW-0393">Immunoglobulin domain</keyword>
<keyword evidence="3" id="KW-0325">Glycoprotein</keyword>
<keyword evidence="2" id="KW-1015">Disulfide bond</keyword>
<evidence type="ECO:0000313" key="5">
    <source>
        <dbReference type="EMBL" id="CAB3986043.1"/>
    </source>
</evidence>
<dbReference type="EMBL" id="CACRXK020000956">
    <property type="protein sequence ID" value="CAB3986043.1"/>
    <property type="molecule type" value="Genomic_DNA"/>
</dbReference>
<evidence type="ECO:0000313" key="6">
    <source>
        <dbReference type="Proteomes" id="UP001152795"/>
    </source>
</evidence>
<dbReference type="InterPro" id="IPR036179">
    <property type="entry name" value="Ig-like_dom_sf"/>
</dbReference>
<dbReference type="Pfam" id="PF07679">
    <property type="entry name" value="I-set"/>
    <property type="match status" value="1"/>
</dbReference>
<dbReference type="PANTHER" id="PTHR44337:SF22">
    <property type="entry name" value="HEPACAM FAMILY MEMBER 2-LIKE"/>
    <property type="match status" value="1"/>
</dbReference>
<dbReference type="OrthoDB" id="6020745at2759"/>
<organism evidence="5 6">
    <name type="scientific">Paramuricea clavata</name>
    <name type="common">Red gorgonian</name>
    <name type="synonym">Violescent sea-whip</name>
    <dbReference type="NCBI Taxonomy" id="317549"/>
    <lineage>
        <taxon>Eukaryota</taxon>
        <taxon>Metazoa</taxon>
        <taxon>Cnidaria</taxon>
        <taxon>Anthozoa</taxon>
        <taxon>Octocorallia</taxon>
        <taxon>Malacalcyonacea</taxon>
        <taxon>Plexauridae</taxon>
        <taxon>Paramuricea</taxon>
    </lineage>
</organism>
<protein>
    <submittedName>
        <fullName evidence="5">Sidekick-1, partial</fullName>
    </submittedName>
</protein>
<comment type="caution">
    <text evidence="5">The sequence shown here is derived from an EMBL/GenBank/DDBJ whole genome shotgun (WGS) entry which is preliminary data.</text>
</comment>
<dbReference type="InterPro" id="IPR013098">
    <property type="entry name" value="Ig_I-set"/>
</dbReference>
<evidence type="ECO:0000256" key="1">
    <source>
        <dbReference type="ARBA" id="ARBA00022729"/>
    </source>
</evidence>
<evidence type="ECO:0000256" key="2">
    <source>
        <dbReference type="ARBA" id="ARBA00023157"/>
    </source>
</evidence>
<dbReference type="InterPro" id="IPR052598">
    <property type="entry name" value="IgSF_CEA-related"/>
</dbReference>
<keyword evidence="1" id="KW-0732">Signal</keyword>
<dbReference type="SUPFAM" id="SSF48726">
    <property type="entry name" value="Immunoglobulin"/>
    <property type="match status" value="1"/>
</dbReference>
<reference evidence="5" key="1">
    <citation type="submission" date="2020-04" db="EMBL/GenBank/DDBJ databases">
        <authorList>
            <person name="Alioto T."/>
            <person name="Alioto T."/>
            <person name="Gomez Garrido J."/>
        </authorList>
    </citation>
    <scope>NUCLEOTIDE SEQUENCE</scope>
    <source>
        <strain evidence="5">A484AB</strain>
    </source>
</reference>
<dbReference type="PANTHER" id="PTHR44337">
    <property type="entry name" value="CARCINOEMBRYONIC ANTIGEN-RELATED CELL ADHESION MOLECULE 8"/>
    <property type="match status" value="1"/>
</dbReference>
<gene>
    <name evidence="5" type="ORF">PACLA_8A032152</name>
</gene>
<accession>A0A7D9HMI2</accession>
<dbReference type="PROSITE" id="PS50835">
    <property type="entry name" value="IG_LIKE"/>
    <property type="match status" value="1"/>
</dbReference>
<evidence type="ECO:0000256" key="3">
    <source>
        <dbReference type="ARBA" id="ARBA00023180"/>
    </source>
</evidence>
<dbReference type="AlphaFoldDB" id="A0A7D9HMI2"/>
<dbReference type="Proteomes" id="UP001152795">
    <property type="component" value="Unassembled WGS sequence"/>
</dbReference>
<dbReference type="InterPro" id="IPR007110">
    <property type="entry name" value="Ig-like_dom"/>
</dbReference>
<sequence>MMALKFLAIFSCLIFVCSSQDPTQTPKRLHPALFFSNKPALPDYPGVAIDTGSVTLACVGGSQDNRRVHFKWYKDGALLKADSSPIIATIAGDLTINPSDYTRDDGFYRCLITDNTWSLLSNMAELQLAYTSGIKKNDVTMSGIQYQGWKYIYTGYKHSKYPKPTFIWKFNGRTLQESKRISISEDGNLYIAQLSLNDAGKYSFEMQLGSLRQQRESINLQVARSLQTTDVYGTVMLGPKDRRVRSKEEVTFECFATGW</sequence>
<name>A0A7D9HMI2_PARCT</name>
<dbReference type="InterPro" id="IPR013783">
    <property type="entry name" value="Ig-like_fold"/>
</dbReference>
<keyword evidence="6" id="KW-1185">Reference proteome</keyword>